<reference evidence="1 2" key="1">
    <citation type="journal article" date="2019" name="Microorganisms">
        <title>Genome Insights into the Novel Species Microvirga brassicacearum, a Rapeseed Endophyte with Biotechnological Potential.</title>
        <authorList>
            <person name="Jimenez-Gomez A."/>
            <person name="Saati-Santamaria Z."/>
            <person name="Igual J.M."/>
            <person name="Rivas R."/>
            <person name="Mateos P.F."/>
            <person name="Garcia-Fraile P."/>
        </authorList>
    </citation>
    <scope>NUCLEOTIDE SEQUENCE [LARGE SCALE GENOMIC DNA]</scope>
    <source>
        <strain evidence="1 2">CDVBN77</strain>
    </source>
</reference>
<accession>A0A5N3PH54</accession>
<evidence type="ECO:0000313" key="1">
    <source>
        <dbReference type="EMBL" id="KAB0269040.1"/>
    </source>
</evidence>
<protein>
    <submittedName>
        <fullName evidence="1">Uncharacterized protein</fullName>
    </submittedName>
</protein>
<dbReference type="EMBL" id="VCMV01000003">
    <property type="protein sequence ID" value="KAB0269040.1"/>
    <property type="molecule type" value="Genomic_DNA"/>
</dbReference>
<name>A0A5N3PH54_9HYPH</name>
<proteinExistence type="predicted"/>
<organism evidence="1 2">
    <name type="scientific">Microvirga brassicacearum</name>
    <dbReference type="NCBI Taxonomy" id="2580413"/>
    <lineage>
        <taxon>Bacteria</taxon>
        <taxon>Pseudomonadati</taxon>
        <taxon>Pseudomonadota</taxon>
        <taxon>Alphaproteobacteria</taxon>
        <taxon>Hyphomicrobiales</taxon>
        <taxon>Methylobacteriaceae</taxon>
        <taxon>Microvirga</taxon>
    </lineage>
</organism>
<dbReference type="Proteomes" id="UP000325684">
    <property type="component" value="Unassembled WGS sequence"/>
</dbReference>
<dbReference type="AlphaFoldDB" id="A0A5N3PH54"/>
<gene>
    <name evidence="1" type="ORF">FEZ63_02725</name>
</gene>
<sequence>MCGEAVRSFFDHVDRDCMNEATVKDHVKTQVRSILIGGNEAINENLLTAMKATVDLIEYADSDGRGFTGDNRTEWEQLKPGVRLAIKEAEAANGGASATKGGQS</sequence>
<evidence type="ECO:0000313" key="2">
    <source>
        <dbReference type="Proteomes" id="UP000325684"/>
    </source>
</evidence>
<comment type="caution">
    <text evidence="1">The sequence shown here is derived from an EMBL/GenBank/DDBJ whole genome shotgun (WGS) entry which is preliminary data.</text>
</comment>
<keyword evidence="2" id="KW-1185">Reference proteome</keyword>